<sequence length="133" mass="15299">MKKLLFISMFATGFFALQPAYATTDCAQGNNDQEVYSCAQKNRNETEIDLNKEYKLAKTRVETLFKGDDKELSQYMDTLTEAQRAWLKYRENDCKLASYAADKGSDLSNANTNMCTSELNEQRIKKLKLIPYH</sequence>
<feature type="domain" description="Lysozyme inhibitor LprI-like N-terminal" evidence="2">
    <location>
        <begin position="28"/>
        <end position="127"/>
    </location>
</feature>
<dbReference type="Proteomes" id="UP000198968">
    <property type="component" value="Unassembled WGS sequence"/>
</dbReference>
<keyword evidence="4" id="KW-1185">Reference proteome</keyword>
<evidence type="ECO:0000313" key="3">
    <source>
        <dbReference type="EMBL" id="SFN43862.1"/>
    </source>
</evidence>
<evidence type="ECO:0000313" key="4">
    <source>
        <dbReference type="Proteomes" id="UP000198968"/>
    </source>
</evidence>
<keyword evidence="1" id="KW-0732">Signal</keyword>
<proteinExistence type="predicted"/>
<feature type="chain" id="PRO_5011521717" evidence="1">
    <location>
        <begin position="23"/>
        <end position="133"/>
    </location>
</feature>
<gene>
    <name evidence="3" type="ORF">SAMN05428971_1429</name>
</gene>
<reference evidence="4" key="1">
    <citation type="submission" date="2016-10" db="EMBL/GenBank/DDBJ databases">
        <authorList>
            <person name="Varghese N."/>
            <person name="Submissions S."/>
        </authorList>
    </citation>
    <scope>NUCLEOTIDE SEQUENCE [LARGE SCALE GENOMIC DNA]</scope>
    <source>
        <strain evidence="4">OV426</strain>
    </source>
</reference>
<dbReference type="Gene3D" id="1.20.1270.180">
    <property type="match status" value="1"/>
</dbReference>
<protein>
    <submittedName>
        <fullName evidence="3">Uncharacterized conserved protein YecT, DUF1311 family</fullName>
    </submittedName>
</protein>
<dbReference type="Pfam" id="PF07007">
    <property type="entry name" value="LprI"/>
    <property type="match status" value="1"/>
</dbReference>
<dbReference type="OrthoDB" id="7340239at2"/>
<accession>A0A1I4Z0S7</accession>
<evidence type="ECO:0000259" key="2">
    <source>
        <dbReference type="Pfam" id="PF07007"/>
    </source>
</evidence>
<dbReference type="RefSeq" id="WP_090962028.1">
    <property type="nucleotide sequence ID" value="NZ_FOVG01000001.1"/>
</dbReference>
<dbReference type="AlphaFoldDB" id="A0A1I4Z0S7"/>
<dbReference type="InterPro" id="IPR009739">
    <property type="entry name" value="LprI-like_N"/>
</dbReference>
<organism evidence="3 4">
    <name type="scientific">Candidatus Pantoea varia</name>
    <dbReference type="NCBI Taxonomy" id="1881036"/>
    <lineage>
        <taxon>Bacteria</taxon>
        <taxon>Pseudomonadati</taxon>
        <taxon>Pseudomonadota</taxon>
        <taxon>Gammaproteobacteria</taxon>
        <taxon>Enterobacterales</taxon>
        <taxon>Erwiniaceae</taxon>
        <taxon>Pantoea</taxon>
    </lineage>
</organism>
<feature type="signal peptide" evidence="1">
    <location>
        <begin position="1"/>
        <end position="22"/>
    </location>
</feature>
<name>A0A1I4Z0S7_9GAMM</name>
<evidence type="ECO:0000256" key="1">
    <source>
        <dbReference type="SAM" id="SignalP"/>
    </source>
</evidence>
<dbReference type="EMBL" id="FOVG01000001">
    <property type="protein sequence ID" value="SFN43862.1"/>
    <property type="molecule type" value="Genomic_DNA"/>
</dbReference>